<dbReference type="PANTHER" id="PTHR32432">
    <property type="entry name" value="CELL DIVISION PROTEIN FTSA-RELATED"/>
    <property type="match status" value="1"/>
</dbReference>
<evidence type="ECO:0000313" key="3">
    <source>
        <dbReference type="Proteomes" id="UP000033945"/>
    </source>
</evidence>
<comment type="caution">
    <text evidence="2">The sequence shown here is derived from an EMBL/GenBank/DDBJ whole genome shotgun (WGS) entry which is preliminary data.</text>
</comment>
<proteinExistence type="predicted"/>
<sequence>IMNLAQLFNPIEKIVGMEITDGHIRAVLLEKNKKGVLSVAKKSAVLPTGSARDGRVIDKEKFAEAVKKFVQSNKSIFKSRYVVLTLPPMYVFTDIMKFPPVAKEQIAESIALNINTKTIFPMNADEIYYDWEPVKSKDLYHQEILLGLAMKDYIKNWTEACEAAGLEPLAFEVPAMSVARALDNFRNKTGAILRITREGAEIAIVSEGELRFSRFTRMPKIGTFEEFKEFLLNELSLALNFYSMENPRAESARTLALVSELEQEKEVGDFLASGLELAVQKAHPADLPEIEPSYIAAYGAARRGLIAREKDTLVSLMPIGTEETYRKRRFLAYISLWSDIVNATAVILAVLFVGIWFFLQRMEKRIDTQITASQAASAIGEQIAALENDALRFNELAGRLAAAEDSIHRWSPLLGKLPAALAAPDITVKTIGLPDPKGDIIVNLTAATRASAVAFRKMLGQSGEYESVTMPFLDVSQRENINITITLKPKVN</sequence>
<protein>
    <recommendedName>
        <fullName evidence="4">Type IV pilus assembly protein PilM</fullName>
    </recommendedName>
</protein>
<evidence type="ECO:0000313" key="2">
    <source>
        <dbReference type="EMBL" id="KKT60878.1"/>
    </source>
</evidence>
<dbReference type="InterPro" id="IPR005883">
    <property type="entry name" value="PilM"/>
</dbReference>
<dbReference type="SUPFAM" id="SSF53067">
    <property type="entry name" value="Actin-like ATPase domain"/>
    <property type="match status" value="1"/>
</dbReference>
<dbReference type="Proteomes" id="UP000033945">
    <property type="component" value="Unassembled WGS sequence"/>
</dbReference>
<name>A0A0G1IPJ0_9BACT</name>
<dbReference type="Gene3D" id="3.30.420.40">
    <property type="match status" value="2"/>
</dbReference>
<organism evidence="2 3">
    <name type="scientific">Candidatus Giovannonibacteria bacterium GW2011_GWA2_44_26</name>
    <dbReference type="NCBI Taxonomy" id="1618648"/>
    <lineage>
        <taxon>Bacteria</taxon>
        <taxon>Candidatus Giovannoniibacteriota</taxon>
    </lineage>
</organism>
<reference evidence="2 3" key="1">
    <citation type="journal article" date="2015" name="Nature">
        <title>rRNA introns, odd ribosomes, and small enigmatic genomes across a large radiation of phyla.</title>
        <authorList>
            <person name="Brown C.T."/>
            <person name="Hug L.A."/>
            <person name="Thomas B.C."/>
            <person name="Sharon I."/>
            <person name="Castelle C.J."/>
            <person name="Singh A."/>
            <person name="Wilkins M.J."/>
            <person name="Williams K.H."/>
            <person name="Banfield J.F."/>
        </authorList>
    </citation>
    <scope>NUCLEOTIDE SEQUENCE [LARGE SCALE GENOMIC DNA]</scope>
</reference>
<keyword evidence="1" id="KW-1133">Transmembrane helix</keyword>
<accession>A0A0G1IPJ0</accession>
<keyword evidence="1" id="KW-0812">Transmembrane</keyword>
<dbReference type="InterPro" id="IPR050696">
    <property type="entry name" value="FtsA/MreB"/>
</dbReference>
<dbReference type="EMBL" id="LCIT01000043">
    <property type="protein sequence ID" value="KKT60878.1"/>
    <property type="molecule type" value="Genomic_DNA"/>
</dbReference>
<dbReference type="AlphaFoldDB" id="A0A0G1IPJ0"/>
<dbReference type="Gene3D" id="3.30.1490.300">
    <property type="match status" value="1"/>
</dbReference>
<dbReference type="Pfam" id="PF11104">
    <property type="entry name" value="PilM_2"/>
    <property type="match status" value="1"/>
</dbReference>
<gene>
    <name evidence="2" type="ORF">UW55_C0043G0012</name>
</gene>
<dbReference type="InterPro" id="IPR043129">
    <property type="entry name" value="ATPase_NBD"/>
</dbReference>
<evidence type="ECO:0008006" key="4">
    <source>
        <dbReference type="Google" id="ProtNLM"/>
    </source>
</evidence>
<evidence type="ECO:0000256" key="1">
    <source>
        <dbReference type="SAM" id="Phobius"/>
    </source>
</evidence>
<dbReference type="PANTHER" id="PTHR32432:SF3">
    <property type="entry name" value="ETHANOLAMINE UTILIZATION PROTEIN EUTJ"/>
    <property type="match status" value="1"/>
</dbReference>
<keyword evidence="1" id="KW-0472">Membrane</keyword>
<feature type="non-terminal residue" evidence="2">
    <location>
        <position position="1"/>
    </location>
</feature>
<feature type="transmembrane region" description="Helical" evidence="1">
    <location>
        <begin position="330"/>
        <end position="359"/>
    </location>
</feature>